<comment type="caution">
    <text evidence="2">The sequence shown here is derived from an EMBL/GenBank/DDBJ whole genome shotgun (WGS) entry which is preliminary data.</text>
</comment>
<evidence type="ECO:0000313" key="3">
    <source>
        <dbReference type="Proteomes" id="UP001476798"/>
    </source>
</evidence>
<evidence type="ECO:0000313" key="2">
    <source>
        <dbReference type="EMBL" id="MEQ2170493.1"/>
    </source>
</evidence>
<keyword evidence="3" id="KW-1185">Reference proteome</keyword>
<name>A0ABV0NGG3_9TELE</name>
<feature type="compositionally biased region" description="Basic and acidic residues" evidence="1">
    <location>
        <begin position="9"/>
        <end position="33"/>
    </location>
</feature>
<reference evidence="2 3" key="1">
    <citation type="submission" date="2021-06" db="EMBL/GenBank/DDBJ databases">
        <authorList>
            <person name="Palmer J.M."/>
        </authorList>
    </citation>
    <scope>NUCLEOTIDE SEQUENCE [LARGE SCALE GENOMIC DNA]</scope>
    <source>
        <strain evidence="2 3">GA_2019</strain>
        <tissue evidence="2">Muscle</tissue>
    </source>
</reference>
<accession>A0ABV0NGG3</accession>
<proteinExistence type="predicted"/>
<sequence>MFHFSTVGRQERGAKREGETFGKGRRVRDSNPGRRIEDYSLYVVARLTPTPTGLRPSCNSNTNHMTKRFPHKLDICSQFSLLNKLCKTFFASRNLTQCSITETLLYTIAVVALLSPWSQWCFLPGGGA</sequence>
<dbReference type="EMBL" id="JAHRIO010040002">
    <property type="protein sequence ID" value="MEQ2170493.1"/>
    <property type="molecule type" value="Genomic_DNA"/>
</dbReference>
<organism evidence="2 3">
    <name type="scientific">Goodea atripinnis</name>
    <dbReference type="NCBI Taxonomy" id="208336"/>
    <lineage>
        <taxon>Eukaryota</taxon>
        <taxon>Metazoa</taxon>
        <taxon>Chordata</taxon>
        <taxon>Craniata</taxon>
        <taxon>Vertebrata</taxon>
        <taxon>Euteleostomi</taxon>
        <taxon>Actinopterygii</taxon>
        <taxon>Neopterygii</taxon>
        <taxon>Teleostei</taxon>
        <taxon>Neoteleostei</taxon>
        <taxon>Acanthomorphata</taxon>
        <taxon>Ovalentaria</taxon>
        <taxon>Atherinomorphae</taxon>
        <taxon>Cyprinodontiformes</taxon>
        <taxon>Goodeidae</taxon>
        <taxon>Goodea</taxon>
    </lineage>
</organism>
<protein>
    <submittedName>
        <fullName evidence="2">Uncharacterized protein</fullName>
    </submittedName>
</protein>
<feature type="region of interest" description="Disordered" evidence="1">
    <location>
        <begin position="1"/>
        <end position="33"/>
    </location>
</feature>
<gene>
    <name evidence="2" type="ORF">GOODEAATRI_000761</name>
</gene>
<dbReference type="Proteomes" id="UP001476798">
    <property type="component" value="Unassembled WGS sequence"/>
</dbReference>
<evidence type="ECO:0000256" key="1">
    <source>
        <dbReference type="SAM" id="MobiDB-lite"/>
    </source>
</evidence>